<evidence type="ECO:0000256" key="9">
    <source>
        <dbReference type="ARBA" id="ARBA00022842"/>
    </source>
</evidence>
<dbReference type="Pfam" id="PF03953">
    <property type="entry name" value="Tubulin_C"/>
    <property type="match status" value="1"/>
</dbReference>
<dbReference type="Gene3D" id="3.30.1330.20">
    <property type="entry name" value="Tubulin/FtsZ, C-terminal domain"/>
    <property type="match status" value="1"/>
</dbReference>
<evidence type="ECO:0000259" key="15">
    <source>
        <dbReference type="SMART" id="SM00865"/>
    </source>
</evidence>
<evidence type="ECO:0000256" key="11">
    <source>
        <dbReference type="ARBA" id="ARBA00023212"/>
    </source>
</evidence>
<keyword evidence="10 13" id="KW-0342">GTP-binding</keyword>
<dbReference type="InParanoid" id="A0A316YEV7"/>
<dbReference type="SMART" id="SM00865">
    <property type="entry name" value="Tubulin_C"/>
    <property type="match status" value="1"/>
</dbReference>
<dbReference type="InterPro" id="IPR037103">
    <property type="entry name" value="Tubulin/FtsZ-like_C"/>
</dbReference>
<dbReference type="SMART" id="SM00864">
    <property type="entry name" value="Tubulin"/>
    <property type="match status" value="1"/>
</dbReference>
<dbReference type="GO" id="GO:0007017">
    <property type="term" value="P:microtubule-based process"/>
    <property type="evidence" value="ECO:0007669"/>
    <property type="project" value="InterPro"/>
</dbReference>
<proteinExistence type="inferred from homology"/>
<comment type="function">
    <text evidence="12 13">Tubulin is the major constituent of microtubules, a cylinder consisting of laterally associated linear protofilaments composed of alpha- and beta-tubulin heterodimers. Microtubules grow by the addition of GTP-tubulin dimers to the microtubule end, where a stabilizing cap forms. Below the cap, tubulin dimers are in GDP-bound state, owing to GTPase activity of alpha-tubulin.</text>
</comment>
<dbReference type="GO" id="GO:0005874">
    <property type="term" value="C:microtubule"/>
    <property type="evidence" value="ECO:0007669"/>
    <property type="project" value="UniProtKB-KW"/>
</dbReference>
<comment type="subunit">
    <text evidence="4 13">Dimer of alpha and beta chains. A typical microtubule is a hollow water-filled tube with an outer diameter of 25 nm and an inner diameter of 15 nM. Alpha-beta heterodimers associate head-to-tail to form protofilaments running lengthwise along the microtubule wall with the beta-tubulin subunit facing the microtubule plus end conferring a structural polarity. Microtubules usually have 13 protofilaments but different protofilament numbers can be found in some organisms and specialized cells.</text>
</comment>
<keyword evidence="6 13" id="KW-0493">Microtubule</keyword>
<dbReference type="InterPro" id="IPR008280">
    <property type="entry name" value="Tub_FtsZ_C"/>
</dbReference>
<evidence type="ECO:0000256" key="1">
    <source>
        <dbReference type="ARBA" id="ARBA00001946"/>
    </source>
</evidence>
<dbReference type="GO" id="GO:0046872">
    <property type="term" value="F:metal ion binding"/>
    <property type="evidence" value="ECO:0007669"/>
    <property type="project" value="UniProtKB-KW"/>
</dbReference>
<organism evidence="16 17">
    <name type="scientific">Acaromyces ingoldii</name>
    <dbReference type="NCBI Taxonomy" id="215250"/>
    <lineage>
        <taxon>Eukaryota</taxon>
        <taxon>Fungi</taxon>
        <taxon>Dikarya</taxon>
        <taxon>Basidiomycota</taxon>
        <taxon>Ustilaginomycotina</taxon>
        <taxon>Exobasidiomycetes</taxon>
        <taxon>Exobasidiales</taxon>
        <taxon>Cryptobasidiaceae</taxon>
        <taxon>Acaromyces</taxon>
    </lineage>
</organism>
<evidence type="ECO:0000256" key="10">
    <source>
        <dbReference type="ARBA" id="ARBA00023134"/>
    </source>
</evidence>
<dbReference type="PRINTS" id="PR01163">
    <property type="entry name" value="BETATUBULIN"/>
</dbReference>
<evidence type="ECO:0000256" key="12">
    <source>
        <dbReference type="ARBA" id="ARBA00034296"/>
    </source>
</evidence>
<evidence type="ECO:0000256" key="3">
    <source>
        <dbReference type="ARBA" id="ARBA00009636"/>
    </source>
</evidence>
<dbReference type="PANTHER" id="PTHR11588">
    <property type="entry name" value="TUBULIN"/>
    <property type="match status" value="1"/>
</dbReference>
<dbReference type="InterPro" id="IPR036525">
    <property type="entry name" value="Tubulin/FtsZ_GTPase_sf"/>
</dbReference>
<evidence type="ECO:0000256" key="5">
    <source>
        <dbReference type="ARBA" id="ARBA00022490"/>
    </source>
</evidence>
<feature type="domain" description="Tubulin/FtsZ 2-layer sandwich" evidence="15">
    <location>
        <begin position="247"/>
        <end position="384"/>
    </location>
</feature>
<dbReference type="InterPro" id="IPR002453">
    <property type="entry name" value="Beta_tubulin"/>
</dbReference>
<reference evidence="16 17" key="1">
    <citation type="journal article" date="2018" name="Mol. Biol. Evol.">
        <title>Broad Genomic Sampling Reveals a Smut Pathogenic Ancestry of the Fungal Clade Ustilaginomycotina.</title>
        <authorList>
            <person name="Kijpornyongpan T."/>
            <person name="Mondo S.J."/>
            <person name="Barry K."/>
            <person name="Sandor L."/>
            <person name="Lee J."/>
            <person name="Lipzen A."/>
            <person name="Pangilinan J."/>
            <person name="LaButti K."/>
            <person name="Hainaut M."/>
            <person name="Henrissat B."/>
            <person name="Grigoriev I.V."/>
            <person name="Spatafora J.W."/>
            <person name="Aime M.C."/>
        </authorList>
    </citation>
    <scope>NUCLEOTIDE SEQUENCE [LARGE SCALE GENOMIC DNA]</scope>
    <source>
        <strain evidence="16 17">MCA 4198</strain>
    </source>
</reference>
<keyword evidence="5" id="KW-0963">Cytoplasm</keyword>
<dbReference type="PROSITE" id="PS00227">
    <property type="entry name" value="TUBULIN"/>
    <property type="match status" value="1"/>
</dbReference>
<dbReference type="RefSeq" id="XP_025374910.1">
    <property type="nucleotide sequence ID" value="XM_025522575.1"/>
</dbReference>
<feature type="domain" description="Tubulin/FtsZ GTPase" evidence="14">
    <location>
        <begin position="47"/>
        <end position="245"/>
    </location>
</feature>
<dbReference type="PROSITE" id="PS00228">
    <property type="entry name" value="TUBULIN_B_AUTOREG"/>
    <property type="match status" value="1"/>
</dbReference>
<comment type="subcellular location">
    <subcellularLocation>
        <location evidence="2">Cytoplasm</location>
        <location evidence="2">Cytoskeleton</location>
    </subcellularLocation>
</comment>
<dbReference type="Gene3D" id="3.40.50.1440">
    <property type="entry name" value="Tubulin/FtsZ, GTPase domain"/>
    <property type="match status" value="1"/>
</dbReference>
<dbReference type="InterPro" id="IPR018316">
    <property type="entry name" value="Tubulin/FtsZ_2-layer-sand-dom"/>
</dbReference>
<dbReference type="SUPFAM" id="SSF52490">
    <property type="entry name" value="Tubulin nucleotide-binding domain-like"/>
    <property type="match status" value="1"/>
</dbReference>
<dbReference type="Pfam" id="PF00091">
    <property type="entry name" value="Tubulin"/>
    <property type="match status" value="1"/>
</dbReference>
<evidence type="ECO:0000256" key="13">
    <source>
        <dbReference type="RuleBase" id="RU000352"/>
    </source>
</evidence>
<dbReference type="FunFam" id="3.40.50.1440:FF:000006">
    <property type="entry name" value="Tubulin beta chain"/>
    <property type="match status" value="1"/>
</dbReference>
<dbReference type="FunFam" id="1.10.287.600:FF:000013">
    <property type="entry name" value="Tubulin beta chain"/>
    <property type="match status" value="1"/>
</dbReference>
<dbReference type="AlphaFoldDB" id="A0A316YEV7"/>
<dbReference type="OrthoDB" id="1662883at2759"/>
<keyword evidence="7" id="KW-0479">Metal-binding</keyword>
<dbReference type="STRING" id="215250.A0A316YEV7"/>
<evidence type="ECO:0000256" key="2">
    <source>
        <dbReference type="ARBA" id="ARBA00004245"/>
    </source>
</evidence>
<evidence type="ECO:0000256" key="8">
    <source>
        <dbReference type="ARBA" id="ARBA00022741"/>
    </source>
</evidence>
<accession>A0A316YEV7</accession>
<dbReference type="GO" id="GO:0005200">
    <property type="term" value="F:structural constituent of cytoskeleton"/>
    <property type="evidence" value="ECO:0007669"/>
    <property type="project" value="InterPro"/>
</dbReference>
<sequence length="463" mass="51541">MRELVTFAVGQAGNQIGSAFWSGVLSEHGLNNEGQYVGNNPNQLEKIGVFFEPSGQEGKYVPRSVQVDLEPGTLDHVRSGPLGQLFRPDNFVAGESGAGNNFSKGYYTEGAELMDSVMDVARKEAEKADMLQGFQLVHSLGGGTGSGLGTNLLTKLREEFPDRMLATWSVLPSPKVSDTVVEPYNATLSFHQLVENADLSFCLDNEALYDICQRTLRTKDPSYKDLNSIISYAMSGCSTTLRFPGQLNSDLRKLGVNMVPFPRLHFFTAGFTPLVSPGSKAYQHLTVSELVQQGFDPKNLMAAIDPRLGKYLTVSAIFRGKLSSRDVEQEMSTIQNKQSQSFVQWVPNCISTSLCDVPPPGMRMSATFIANTTSIKDLFKRTHDQFSLMFRRKAFLHWYTGEGMDEMEFTEAESNLIDLITEYEQYEAAGLDDDEEILEEEYIEESQFADEGVQEEVPAEEEY</sequence>
<dbReference type="InterPro" id="IPR003008">
    <property type="entry name" value="Tubulin_FtsZ_GTPase"/>
</dbReference>
<dbReference type="PRINTS" id="PR01161">
    <property type="entry name" value="TUBULIN"/>
</dbReference>
<name>A0A316YEV7_9BASI</name>
<evidence type="ECO:0000256" key="7">
    <source>
        <dbReference type="ARBA" id="ARBA00022723"/>
    </source>
</evidence>
<dbReference type="Proteomes" id="UP000245768">
    <property type="component" value="Unassembled WGS sequence"/>
</dbReference>
<dbReference type="SUPFAM" id="SSF55307">
    <property type="entry name" value="Tubulin C-terminal domain-like"/>
    <property type="match status" value="1"/>
</dbReference>
<dbReference type="EMBL" id="KZ819639">
    <property type="protein sequence ID" value="PWN87712.1"/>
    <property type="molecule type" value="Genomic_DNA"/>
</dbReference>
<dbReference type="InterPro" id="IPR017975">
    <property type="entry name" value="Tubulin_CS"/>
</dbReference>
<evidence type="ECO:0000259" key="14">
    <source>
        <dbReference type="SMART" id="SM00864"/>
    </source>
</evidence>
<protein>
    <recommendedName>
        <fullName evidence="13">Tubulin beta chain</fullName>
    </recommendedName>
</protein>
<evidence type="ECO:0000313" key="17">
    <source>
        <dbReference type="Proteomes" id="UP000245768"/>
    </source>
</evidence>
<keyword evidence="17" id="KW-1185">Reference proteome</keyword>
<comment type="similarity">
    <text evidence="3 13">Belongs to the tubulin family.</text>
</comment>
<evidence type="ECO:0000256" key="6">
    <source>
        <dbReference type="ARBA" id="ARBA00022701"/>
    </source>
</evidence>
<keyword evidence="8 13" id="KW-0547">Nucleotide-binding</keyword>
<evidence type="ECO:0000313" key="16">
    <source>
        <dbReference type="EMBL" id="PWN87712.1"/>
    </source>
</evidence>
<dbReference type="InterPro" id="IPR000217">
    <property type="entry name" value="Tubulin"/>
</dbReference>
<dbReference type="Gene3D" id="1.10.287.600">
    <property type="entry name" value="Helix hairpin bin"/>
    <property type="match status" value="1"/>
</dbReference>
<dbReference type="InterPro" id="IPR023123">
    <property type="entry name" value="Tubulin_C"/>
</dbReference>
<dbReference type="GeneID" id="37044491"/>
<comment type="cofactor">
    <cofactor evidence="1">
        <name>Mg(2+)</name>
        <dbReference type="ChEBI" id="CHEBI:18420"/>
    </cofactor>
</comment>
<keyword evidence="9" id="KW-0460">Magnesium</keyword>
<keyword evidence="11" id="KW-0206">Cytoskeleton</keyword>
<dbReference type="CDD" id="cd02187">
    <property type="entry name" value="beta_tubulin"/>
    <property type="match status" value="1"/>
</dbReference>
<dbReference type="GO" id="GO:0003924">
    <property type="term" value="F:GTPase activity"/>
    <property type="evidence" value="ECO:0007669"/>
    <property type="project" value="InterPro"/>
</dbReference>
<dbReference type="GO" id="GO:0005525">
    <property type="term" value="F:GTP binding"/>
    <property type="evidence" value="ECO:0007669"/>
    <property type="project" value="UniProtKB-UniRule"/>
</dbReference>
<evidence type="ECO:0000256" key="4">
    <source>
        <dbReference type="ARBA" id="ARBA00011747"/>
    </source>
</evidence>
<dbReference type="FunFam" id="3.30.1330.20:FF:000009">
    <property type="entry name" value="Tubulin beta chain"/>
    <property type="match status" value="1"/>
</dbReference>
<dbReference type="InterPro" id="IPR013838">
    <property type="entry name" value="Beta-tubulin_BS"/>
</dbReference>
<gene>
    <name evidence="16" type="ORF">FA10DRAFT_269022</name>
</gene>